<sequence length="126" mass="13454">MKNVDRWFVLIGLLYGTFGMGFGIWMGIHQRFDQAHLHAHINLIGFASMVLFGLLYRSFPALAASRLAAAHFIVYNVGAAVFLAGLPLAQAGTTIALAVVGSLLVVAGLLIFLANYLMNGFGAKTA</sequence>
<gene>
    <name evidence="2" type="ORF">GL4_1613</name>
</gene>
<dbReference type="RefSeq" id="WP_052464228.1">
    <property type="nucleotide sequence ID" value="NZ_AP014648.1"/>
</dbReference>
<protein>
    <submittedName>
        <fullName evidence="2">Mll3904 protein</fullName>
    </submittedName>
</protein>
<keyword evidence="1" id="KW-0472">Membrane</keyword>
<dbReference type="OrthoDB" id="9808748at2"/>
<dbReference type="HOGENOM" id="CLU_150673_0_0_5"/>
<dbReference type="InterPro" id="IPR036927">
    <property type="entry name" value="Cyt_c_oxase-like_su1_sf"/>
</dbReference>
<reference evidence="2 3" key="1">
    <citation type="submission" date="2014-09" db="EMBL/GenBank/DDBJ databases">
        <title>Genome sequencing of Methyloceanibacter caenitepidi Gela4.</title>
        <authorList>
            <person name="Takeuchi M."/>
            <person name="Susumu S."/>
            <person name="Kamagata Y."/>
            <person name="Oshima K."/>
            <person name="Hattori M."/>
            <person name="Iwasaki W."/>
        </authorList>
    </citation>
    <scope>NUCLEOTIDE SEQUENCE [LARGE SCALE GENOMIC DNA]</scope>
    <source>
        <strain evidence="2 3">Gela4</strain>
    </source>
</reference>
<keyword evidence="1" id="KW-0812">Transmembrane</keyword>
<evidence type="ECO:0000313" key="2">
    <source>
        <dbReference type="EMBL" id="BAQ17068.1"/>
    </source>
</evidence>
<feature type="transmembrane region" description="Helical" evidence="1">
    <location>
        <begin position="7"/>
        <end position="25"/>
    </location>
</feature>
<evidence type="ECO:0000313" key="3">
    <source>
        <dbReference type="Proteomes" id="UP000031643"/>
    </source>
</evidence>
<name>A0A0A8K278_9HYPH</name>
<evidence type="ECO:0000256" key="1">
    <source>
        <dbReference type="SAM" id="Phobius"/>
    </source>
</evidence>
<dbReference type="AlphaFoldDB" id="A0A0A8K278"/>
<dbReference type="KEGG" id="mcg:GL4_1613"/>
<feature type="transmembrane region" description="Helical" evidence="1">
    <location>
        <begin position="37"/>
        <end position="56"/>
    </location>
</feature>
<dbReference type="SUPFAM" id="SSF81442">
    <property type="entry name" value="Cytochrome c oxidase subunit I-like"/>
    <property type="match status" value="1"/>
</dbReference>
<proteinExistence type="predicted"/>
<dbReference type="STRING" id="1384459.GL4_1613"/>
<feature type="transmembrane region" description="Helical" evidence="1">
    <location>
        <begin position="95"/>
        <end position="118"/>
    </location>
</feature>
<feature type="transmembrane region" description="Helical" evidence="1">
    <location>
        <begin position="68"/>
        <end position="89"/>
    </location>
</feature>
<organism evidence="2 3">
    <name type="scientific">Methyloceanibacter caenitepidi</name>
    <dbReference type="NCBI Taxonomy" id="1384459"/>
    <lineage>
        <taxon>Bacteria</taxon>
        <taxon>Pseudomonadati</taxon>
        <taxon>Pseudomonadota</taxon>
        <taxon>Alphaproteobacteria</taxon>
        <taxon>Hyphomicrobiales</taxon>
        <taxon>Hyphomicrobiaceae</taxon>
        <taxon>Methyloceanibacter</taxon>
    </lineage>
</organism>
<dbReference type="Proteomes" id="UP000031643">
    <property type="component" value="Chromosome"/>
</dbReference>
<accession>A0A0A8K278</accession>
<keyword evidence="1" id="KW-1133">Transmembrane helix</keyword>
<dbReference type="EMBL" id="AP014648">
    <property type="protein sequence ID" value="BAQ17068.1"/>
    <property type="molecule type" value="Genomic_DNA"/>
</dbReference>
<keyword evidence="3" id="KW-1185">Reference proteome</keyword>